<keyword evidence="5 7" id="KW-1133">Transmembrane helix</keyword>
<reference evidence="9" key="1">
    <citation type="submission" date="2017-05" db="EMBL/GenBank/DDBJ databases">
        <title>Improved OligoMM genomes.</title>
        <authorList>
            <person name="Garzetti D."/>
        </authorList>
    </citation>
    <scope>NUCLEOTIDE SEQUENCE [LARGE SCALE GENOMIC DNA]</scope>
    <source>
        <strain evidence="9">YL45</strain>
    </source>
</reference>
<accession>A0A227KE96</accession>
<feature type="transmembrane region" description="Helical" evidence="7">
    <location>
        <begin position="88"/>
        <end position="115"/>
    </location>
</feature>
<keyword evidence="6 7" id="KW-0472">Membrane</keyword>
<dbReference type="GeneID" id="78361931"/>
<dbReference type="InterPro" id="IPR052049">
    <property type="entry name" value="Electron_transfer_protein"/>
</dbReference>
<evidence type="ECO:0000256" key="3">
    <source>
        <dbReference type="ARBA" id="ARBA00022475"/>
    </source>
</evidence>
<dbReference type="GO" id="GO:0005886">
    <property type="term" value="C:plasma membrane"/>
    <property type="evidence" value="ECO:0007669"/>
    <property type="project" value="UniProtKB-SubCell"/>
</dbReference>
<organism evidence="8 9">
    <name type="scientific">Turicimonas muris</name>
    <dbReference type="NCBI Taxonomy" id="1796652"/>
    <lineage>
        <taxon>Bacteria</taxon>
        <taxon>Pseudomonadati</taxon>
        <taxon>Pseudomonadota</taxon>
        <taxon>Betaproteobacteria</taxon>
        <taxon>Burkholderiales</taxon>
        <taxon>Sutterellaceae</taxon>
        <taxon>Turicimonas</taxon>
    </lineage>
</organism>
<dbReference type="PANTHER" id="PTHR34856:SF2">
    <property type="entry name" value="PROTEIN NRFD"/>
    <property type="match status" value="1"/>
</dbReference>
<keyword evidence="3" id="KW-1003">Cell membrane</keyword>
<gene>
    <name evidence="8" type="ORF">ADH67_10000</name>
</gene>
<evidence type="ECO:0000256" key="4">
    <source>
        <dbReference type="ARBA" id="ARBA00022692"/>
    </source>
</evidence>
<dbReference type="AlphaFoldDB" id="A0A227KE96"/>
<feature type="transmembrane region" description="Helical" evidence="7">
    <location>
        <begin position="45"/>
        <end position="68"/>
    </location>
</feature>
<dbReference type="EMBL" id="NHMP01000006">
    <property type="protein sequence ID" value="OXE46041.1"/>
    <property type="molecule type" value="Genomic_DNA"/>
</dbReference>
<feature type="transmembrane region" description="Helical" evidence="7">
    <location>
        <begin position="266"/>
        <end position="290"/>
    </location>
</feature>
<keyword evidence="9" id="KW-1185">Reference proteome</keyword>
<name>A0A227KE96_9BURK</name>
<comment type="subcellular location">
    <subcellularLocation>
        <location evidence="1">Cell membrane</location>
        <topology evidence="1">Multi-pass membrane protein</topology>
    </subcellularLocation>
</comment>
<feature type="transmembrane region" description="Helical" evidence="7">
    <location>
        <begin position="199"/>
        <end position="220"/>
    </location>
</feature>
<feature type="transmembrane region" description="Helical" evidence="7">
    <location>
        <begin position="127"/>
        <end position="148"/>
    </location>
</feature>
<dbReference type="Proteomes" id="UP000214610">
    <property type="component" value="Unassembled WGS sequence"/>
</dbReference>
<sequence length="295" mass="32217">MTELVSLTPQLQTANWGWTIAMFLWLVGLSGMGFFLNFWIRQKNFVYVLTVSGILGTLLVASHLARMLNLPIALFSALSAGSFNTQSWMLIGIVLLSVLCIGAVFYSLICAGILFKGEMWQKMAKSSWFNFIFAALGVLCTIYSGFLLTQAVGIPFWNTALIPLLWIMSGLASAIGCIELLMVFKLINPNTVGWSRRTALWVEIAELFTIFAFLHVALGSVLTGARVGAESLISGPQSTMFWFGVIICGCVTPLLLNLVTKNHKVLACGAVLGIMGALFLRASVLFAGYYDPIVF</sequence>
<feature type="transmembrane region" description="Helical" evidence="7">
    <location>
        <begin position="16"/>
        <end position="38"/>
    </location>
</feature>
<evidence type="ECO:0000313" key="8">
    <source>
        <dbReference type="EMBL" id="OXE46041.1"/>
    </source>
</evidence>
<feature type="transmembrane region" description="Helical" evidence="7">
    <location>
        <begin position="160"/>
        <end position="187"/>
    </location>
</feature>
<dbReference type="InterPro" id="IPR005614">
    <property type="entry name" value="NrfD-like"/>
</dbReference>
<evidence type="ECO:0000313" key="9">
    <source>
        <dbReference type="Proteomes" id="UP000214610"/>
    </source>
</evidence>
<dbReference type="RefSeq" id="WP_066593890.1">
    <property type="nucleotide sequence ID" value="NZ_CAJTBZ010000026.1"/>
</dbReference>
<protein>
    <submittedName>
        <fullName evidence="8">Molybdopterin oxidoreductase</fullName>
    </submittedName>
</protein>
<comment type="caution">
    <text evidence="8">The sequence shown here is derived from an EMBL/GenBank/DDBJ whole genome shotgun (WGS) entry which is preliminary data.</text>
</comment>
<keyword evidence="4 7" id="KW-0812">Transmembrane</keyword>
<feature type="transmembrane region" description="Helical" evidence="7">
    <location>
        <begin position="240"/>
        <end position="259"/>
    </location>
</feature>
<dbReference type="PANTHER" id="PTHR34856">
    <property type="entry name" value="PROTEIN NRFD"/>
    <property type="match status" value="1"/>
</dbReference>
<evidence type="ECO:0000256" key="6">
    <source>
        <dbReference type="ARBA" id="ARBA00023136"/>
    </source>
</evidence>
<comment type="similarity">
    <text evidence="2">Belongs to the NrfD family.</text>
</comment>
<evidence type="ECO:0000256" key="5">
    <source>
        <dbReference type="ARBA" id="ARBA00022989"/>
    </source>
</evidence>
<evidence type="ECO:0000256" key="1">
    <source>
        <dbReference type="ARBA" id="ARBA00004651"/>
    </source>
</evidence>
<evidence type="ECO:0000256" key="7">
    <source>
        <dbReference type="SAM" id="Phobius"/>
    </source>
</evidence>
<dbReference type="Gene3D" id="1.20.1630.10">
    <property type="entry name" value="Formate dehydrogenase/DMSO reductase domain"/>
    <property type="match status" value="1"/>
</dbReference>
<dbReference type="Pfam" id="PF03916">
    <property type="entry name" value="NrfD"/>
    <property type="match status" value="1"/>
</dbReference>
<proteinExistence type="inferred from homology"/>
<evidence type="ECO:0000256" key="2">
    <source>
        <dbReference type="ARBA" id="ARBA00008929"/>
    </source>
</evidence>